<feature type="compositionally biased region" description="Basic and acidic residues" evidence="1">
    <location>
        <begin position="336"/>
        <end position="349"/>
    </location>
</feature>
<dbReference type="OrthoDB" id="5389892at2759"/>
<sequence>MTTDLDMETGAASSKEAQAYLIDPVTNTGPSEDTGLNSHFRSTYDKQPSTTVSSTASPRGSLSSNNPFRESASPKHHSPGGSKERFPAYREQAFGGMDPRPRRSGSAGHAPPSYTESSGRVRASSGSISGNGQPIGRPRRGSSLRERYPGDHSHQPLDIIRRDSKKASRSPHLRRQHMPGADTIDRLDPAVGGRAYHHEGPYDAALQGVNRMDKKHAPIAALESSNQEALKATPAENVKDAVERHKPLDGVAVVPPGQPDRLGRTFNYEEGTDMMREGTGDDPGYKRWHGVDYLPEDLKGKSEPTFSLDRAMKAHKIDDNGIEMEDRRHIMKDYKDAKRRGSLDPRDPVDIAGGNSQYADAEFAQTRDNYKSSESEIHRSGSLKEGLKKRIGSIKKKKNEGFDLL</sequence>
<dbReference type="AlphaFoldDB" id="A0A3M6WFU5"/>
<proteinExistence type="predicted"/>
<protein>
    <recommendedName>
        <fullName evidence="4">Pal1 cell morphology protein</fullName>
    </recommendedName>
</protein>
<evidence type="ECO:0000256" key="1">
    <source>
        <dbReference type="SAM" id="MobiDB-lite"/>
    </source>
</evidence>
<accession>A0A3M6WFU5</accession>
<dbReference type="VEuPathDB" id="FungiDB:BTJ68_13574"/>
<feature type="compositionally biased region" description="Polar residues" evidence="1">
    <location>
        <begin position="114"/>
        <end position="132"/>
    </location>
</feature>
<reference evidence="2 3" key="1">
    <citation type="journal article" date="2018" name="BMC Genomics">
        <title>Genomic evidence for intraspecific hybridization in a clonal and extremely halotolerant yeast.</title>
        <authorList>
            <person name="Gostincar C."/>
            <person name="Stajich J.E."/>
            <person name="Zupancic J."/>
            <person name="Zalar P."/>
            <person name="Gunde-Cimerman N."/>
        </authorList>
    </citation>
    <scope>NUCLEOTIDE SEQUENCE [LARGE SCALE GENOMIC DNA]</scope>
    <source>
        <strain evidence="2 3">EXF-6656</strain>
    </source>
</reference>
<name>A0A3M6WFU5_HORWE</name>
<dbReference type="EMBL" id="QWIJ01000998">
    <property type="protein sequence ID" value="RMX77150.1"/>
    <property type="molecule type" value="Genomic_DNA"/>
</dbReference>
<dbReference type="Pfam" id="PF08316">
    <property type="entry name" value="Pal1"/>
    <property type="match status" value="1"/>
</dbReference>
<gene>
    <name evidence="2" type="ORF">D0869_10096</name>
</gene>
<dbReference type="PANTHER" id="PTHR28307">
    <property type="entry name" value="PROTEIN PAL1"/>
    <property type="match status" value="1"/>
</dbReference>
<dbReference type="Proteomes" id="UP000281245">
    <property type="component" value="Unassembled WGS sequence"/>
</dbReference>
<dbReference type="GO" id="GO:0005737">
    <property type="term" value="C:cytoplasm"/>
    <property type="evidence" value="ECO:0007669"/>
    <property type="project" value="TreeGrafter"/>
</dbReference>
<feature type="region of interest" description="Disordered" evidence="1">
    <location>
        <begin position="336"/>
        <end position="387"/>
    </location>
</feature>
<evidence type="ECO:0008006" key="4">
    <source>
        <dbReference type="Google" id="ProtNLM"/>
    </source>
</evidence>
<feature type="compositionally biased region" description="Basic residues" evidence="1">
    <location>
        <begin position="167"/>
        <end position="177"/>
    </location>
</feature>
<feature type="region of interest" description="Disordered" evidence="1">
    <location>
        <begin position="1"/>
        <end position="198"/>
    </location>
</feature>
<feature type="compositionally biased region" description="Basic and acidic residues" evidence="1">
    <location>
        <begin position="143"/>
        <end position="166"/>
    </location>
</feature>
<feature type="compositionally biased region" description="Polar residues" evidence="1">
    <location>
        <begin position="25"/>
        <end position="68"/>
    </location>
</feature>
<comment type="caution">
    <text evidence="2">The sequence shown here is derived from an EMBL/GenBank/DDBJ whole genome shotgun (WGS) entry which is preliminary data.</text>
</comment>
<evidence type="ECO:0000313" key="2">
    <source>
        <dbReference type="EMBL" id="RMX77150.1"/>
    </source>
</evidence>
<dbReference type="PANTHER" id="PTHR28307:SF1">
    <property type="entry name" value="PAL1 CELL MORPHOLOGY PROTEIN"/>
    <property type="match status" value="1"/>
</dbReference>
<feature type="compositionally biased region" description="Basic and acidic residues" evidence="1">
    <location>
        <begin position="368"/>
        <end position="379"/>
    </location>
</feature>
<dbReference type="InterPro" id="IPR013226">
    <property type="entry name" value="Pal1"/>
</dbReference>
<evidence type="ECO:0000313" key="3">
    <source>
        <dbReference type="Proteomes" id="UP000281245"/>
    </source>
</evidence>
<organism evidence="2 3">
    <name type="scientific">Hortaea werneckii</name>
    <name type="common">Black yeast</name>
    <name type="synonym">Cladosporium werneckii</name>
    <dbReference type="NCBI Taxonomy" id="91943"/>
    <lineage>
        <taxon>Eukaryota</taxon>
        <taxon>Fungi</taxon>
        <taxon>Dikarya</taxon>
        <taxon>Ascomycota</taxon>
        <taxon>Pezizomycotina</taxon>
        <taxon>Dothideomycetes</taxon>
        <taxon>Dothideomycetidae</taxon>
        <taxon>Mycosphaerellales</taxon>
        <taxon>Teratosphaeriaceae</taxon>
        <taxon>Hortaea</taxon>
    </lineage>
</organism>